<evidence type="ECO:0000313" key="3">
    <source>
        <dbReference type="EMBL" id="SHL99474.1"/>
    </source>
</evidence>
<feature type="signal peptide" evidence="2">
    <location>
        <begin position="1"/>
        <end position="25"/>
    </location>
</feature>
<feature type="chain" id="PRO_5012025680" evidence="2">
    <location>
        <begin position="26"/>
        <end position="120"/>
    </location>
</feature>
<name>A0A1M7F5X7_9RHOB</name>
<dbReference type="AlphaFoldDB" id="A0A1M7F5X7"/>
<keyword evidence="2" id="KW-0732">Signal</keyword>
<protein>
    <submittedName>
        <fullName evidence="3">Uncharacterized protein</fullName>
    </submittedName>
</protein>
<dbReference type="Proteomes" id="UP000322545">
    <property type="component" value="Unassembled WGS sequence"/>
</dbReference>
<dbReference type="EMBL" id="FRCB01000004">
    <property type="protein sequence ID" value="SHL99474.1"/>
    <property type="molecule type" value="Genomic_DNA"/>
</dbReference>
<keyword evidence="4" id="KW-1185">Reference proteome</keyword>
<organism evidence="3 4">
    <name type="scientific">Roseovarius litoreus</name>
    <dbReference type="NCBI Taxonomy" id="1155722"/>
    <lineage>
        <taxon>Bacteria</taxon>
        <taxon>Pseudomonadati</taxon>
        <taxon>Pseudomonadota</taxon>
        <taxon>Alphaproteobacteria</taxon>
        <taxon>Rhodobacterales</taxon>
        <taxon>Roseobacteraceae</taxon>
        <taxon>Roseovarius</taxon>
    </lineage>
</organism>
<accession>A0A1M7F5X7</accession>
<gene>
    <name evidence="3" type="ORF">SAMN05443432_10463</name>
</gene>
<evidence type="ECO:0000256" key="1">
    <source>
        <dbReference type="SAM" id="MobiDB-lite"/>
    </source>
</evidence>
<dbReference type="RefSeq" id="WP_149779267.1">
    <property type="nucleotide sequence ID" value="NZ_FRCB01000004.1"/>
</dbReference>
<evidence type="ECO:0000256" key="2">
    <source>
        <dbReference type="SAM" id="SignalP"/>
    </source>
</evidence>
<proteinExistence type="predicted"/>
<reference evidence="3 4" key="1">
    <citation type="submission" date="2016-11" db="EMBL/GenBank/DDBJ databases">
        <authorList>
            <person name="Varghese N."/>
            <person name="Submissions S."/>
        </authorList>
    </citation>
    <scope>NUCLEOTIDE SEQUENCE [LARGE SCALE GENOMIC DNA]</scope>
    <source>
        <strain evidence="3 4">DSM 28249</strain>
    </source>
</reference>
<feature type="region of interest" description="Disordered" evidence="1">
    <location>
        <begin position="92"/>
        <end position="120"/>
    </location>
</feature>
<feature type="compositionally biased region" description="Polar residues" evidence="1">
    <location>
        <begin position="92"/>
        <end position="108"/>
    </location>
</feature>
<evidence type="ECO:0000313" key="4">
    <source>
        <dbReference type="Proteomes" id="UP000322545"/>
    </source>
</evidence>
<sequence>MTKFANTPARSALAIVLGATLTAAALPAAASQITEVERLPMQISKVEFQSLSAPELYEIDIAQKRGQRVQIGDYSLSQSQAVVDEALNIQSGDTVSRNSADASGSRTAAPNFPETAPNPR</sequence>